<dbReference type="PANTHER" id="PTHR33452:SF1">
    <property type="entry name" value="INNER MEMBRANE PROTEIN YPHA-RELATED"/>
    <property type="match status" value="1"/>
</dbReference>
<evidence type="ECO:0000313" key="9">
    <source>
        <dbReference type="Proteomes" id="UP000450676"/>
    </source>
</evidence>
<dbReference type="EMBL" id="WWCU01000002">
    <property type="protein sequence ID" value="MYN06345.1"/>
    <property type="molecule type" value="Genomic_DNA"/>
</dbReference>
<dbReference type="PANTHER" id="PTHR33452">
    <property type="entry name" value="OXIDOREDUCTASE CATD-RELATED"/>
    <property type="match status" value="1"/>
</dbReference>
<evidence type="ECO:0000256" key="6">
    <source>
        <dbReference type="ARBA" id="ARBA00023136"/>
    </source>
</evidence>
<reference evidence="8 9" key="1">
    <citation type="submission" date="2019-12" db="EMBL/GenBank/DDBJ databases">
        <title>Novel species isolated from a subtropical stream in China.</title>
        <authorList>
            <person name="Lu H."/>
        </authorList>
    </citation>
    <scope>NUCLEOTIDE SEQUENCE [LARGE SCALE GENOMIC DNA]</scope>
    <source>
        <strain evidence="8 9">FT127W</strain>
    </source>
</reference>
<protein>
    <submittedName>
        <fullName evidence="8">DoxX family membrane protein</fullName>
    </submittedName>
</protein>
<keyword evidence="6 7" id="KW-0472">Membrane</keyword>
<evidence type="ECO:0000313" key="8">
    <source>
        <dbReference type="EMBL" id="MYN06345.1"/>
    </source>
</evidence>
<gene>
    <name evidence="8" type="ORF">GTP77_03250</name>
</gene>
<feature type="transmembrane region" description="Helical" evidence="7">
    <location>
        <begin position="107"/>
        <end position="124"/>
    </location>
</feature>
<comment type="subcellular location">
    <subcellularLocation>
        <location evidence="1">Cell membrane</location>
        <topology evidence="1">Multi-pass membrane protein</topology>
    </subcellularLocation>
</comment>
<comment type="similarity">
    <text evidence="2">Belongs to the DoxX family.</text>
</comment>
<evidence type="ECO:0000256" key="4">
    <source>
        <dbReference type="ARBA" id="ARBA00022692"/>
    </source>
</evidence>
<dbReference type="AlphaFoldDB" id="A0A7X4H7Z3"/>
<accession>A0A7X4H7Z3</accession>
<sequence>MTGLRKLVGPFTPDLGMLFARLTGAALLLHVHGIPKIVHYQEELAHIDDPLGMGRALTLWCALFAEVFCPVLIALGLFTRLAALPVVFLLAVSMVLVHPDWSIAEGQFGWLLVIVFGTIALSGAGRYSVDARLAGYALAR</sequence>
<comment type="caution">
    <text evidence="8">The sequence shown here is derived from an EMBL/GenBank/DDBJ whole genome shotgun (WGS) entry which is preliminary data.</text>
</comment>
<dbReference type="GO" id="GO:0005886">
    <property type="term" value="C:plasma membrane"/>
    <property type="evidence" value="ECO:0007669"/>
    <property type="project" value="UniProtKB-SubCell"/>
</dbReference>
<evidence type="ECO:0000256" key="2">
    <source>
        <dbReference type="ARBA" id="ARBA00006679"/>
    </source>
</evidence>
<evidence type="ECO:0000256" key="5">
    <source>
        <dbReference type="ARBA" id="ARBA00022989"/>
    </source>
</evidence>
<feature type="transmembrane region" description="Helical" evidence="7">
    <location>
        <begin position="57"/>
        <end position="75"/>
    </location>
</feature>
<dbReference type="InterPro" id="IPR032808">
    <property type="entry name" value="DoxX"/>
</dbReference>
<dbReference type="Pfam" id="PF07681">
    <property type="entry name" value="DoxX"/>
    <property type="match status" value="1"/>
</dbReference>
<dbReference type="Proteomes" id="UP000450676">
    <property type="component" value="Unassembled WGS sequence"/>
</dbReference>
<evidence type="ECO:0000256" key="1">
    <source>
        <dbReference type="ARBA" id="ARBA00004651"/>
    </source>
</evidence>
<keyword evidence="9" id="KW-1185">Reference proteome</keyword>
<keyword evidence="4 7" id="KW-0812">Transmembrane</keyword>
<feature type="transmembrane region" description="Helical" evidence="7">
    <location>
        <begin position="82"/>
        <end position="101"/>
    </location>
</feature>
<keyword evidence="3" id="KW-1003">Cell membrane</keyword>
<proteinExistence type="inferred from homology"/>
<keyword evidence="5 7" id="KW-1133">Transmembrane helix</keyword>
<name>A0A7X4H7Z3_9BURK</name>
<dbReference type="InterPro" id="IPR051907">
    <property type="entry name" value="DoxX-like_oxidoreductase"/>
</dbReference>
<organism evidence="8 9">
    <name type="scientific">Pseudoduganella aquatica</name>
    <dbReference type="NCBI Taxonomy" id="2660641"/>
    <lineage>
        <taxon>Bacteria</taxon>
        <taxon>Pseudomonadati</taxon>
        <taxon>Pseudomonadota</taxon>
        <taxon>Betaproteobacteria</taxon>
        <taxon>Burkholderiales</taxon>
        <taxon>Oxalobacteraceae</taxon>
        <taxon>Telluria group</taxon>
        <taxon>Pseudoduganella</taxon>
    </lineage>
</organism>
<evidence type="ECO:0000256" key="3">
    <source>
        <dbReference type="ARBA" id="ARBA00022475"/>
    </source>
</evidence>
<dbReference type="RefSeq" id="WP_161070719.1">
    <property type="nucleotide sequence ID" value="NZ_WWCU01000002.1"/>
</dbReference>
<evidence type="ECO:0000256" key="7">
    <source>
        <dbReference type="SAM" id="Phobius"/>
    </source>
</evidence>